<dbReference type="EMBL" id="APOH01000018">
    <property type="protein sequence ID" value="ENU18832.1"/>
    <property type="molecule type" value="Genomic_DNA"/>
</dbReference>
<reference evidence="2 3" key="1">
    <citation type="submission" date="2013-02" db="EMBL/GenBank/DDBJ databases">
        <title>The Genome Sequence of Acinetobacter sp. ANC 3994.</title>
        <authorList>
            <consortium name="The Broad Institute Genome Sequencing Platform"/>
            <consortium name="The Broad Institute Genome Sequencing Center for Infectious Disease"/>
            <person name="Cerqueira G."/>
            <person name="Feldgarden M."/>
            <person name="Courvalin P."/>
            <person name="Perichon B."/>
            <person name="Grillot-Courvalin C."/>
            <person name="Clermont D."/>
            <person name="Rocha E."/>
            <person name="Yoon E.-J."/>
            <person name="Nemec A."/>
            <person name="Walker B."/>
            <person name="Young S.K."/>
            <person name="Zeng Q."/>
            <person name="Gargeya S."/>
            <person name="Fitzgerald M."/>
            <person name="Haas B."/>
            <person name="Abouelleil A."/>
            <person name="Alvarado L."/>
            <person name="Arachchi H.M."/>
            <person name="Berlin A.M."/>
            <person name="Chapman S.B."/>
            <person name="Dewar J."/>
            <person name="Goldberg J."/>
            <person name="Griggs A."/>
            <person name="Gujja S."/>
            <person name="Hansen M."/>
            <person name="Howarth C."/>
            <person name="Imamovic A."/>
            <person name="Larimer J."/>
            <person name="McCowan C."/>
            <person name="Murphy C."/>
            <person name="Neiman D."/>
            <person name="Pearson M."/>
            <person name="Priest M."/>
            <person name="Roberts A."/>
            <person name="Saif S."/>
            <person name="Shea T."/>
            <person name="Sisk P."/>
            <person name="Sykes S."/>
            <person name="Wortman J."/>
            <person name="Nusbaum C."/>
            <person name="Birren B."/>
        </authorList>
    </citation>
    <scope>NUCLEOTIDE SEQUENCE [LARGE SCALE GENOMIC DNA]</scope>
    <source>
        <strain evidence="2 3">ANC 3994</strain>
    </source>
</reference>
<dbReference type="OrthoDB" id="6706820at2"/>
<dbReference type="InterPro" id="IPR038343">
    <property type="entry name" value="DUF4951_sf"/>
</dbReference>
<dbReference type="InterPro" id="IPR032538">
    <property type="entry name" value="DUF4951"/>
</dbReference>
<name>N8QA63_9GAMM</name>
<evidence type="ECO:0000256" key="1">
    <source>
        <dbReference type="SAM" id="SignalP"/>
    </source>
</evidence>
<evidence type="ECO:0000313" key="2">
    <source>
        <dbReference type="EMBL" id="ENU18832.1"/>
    </source>
</evidence>
<dbReference type="AlphaFoldDB" id="N8QA63"/>
<comment type="caution">
    <text evidence="2">The sequence shown here is derived from an EMBL/GenBank/DDBJ whole genome shotgun (WGS) entry which is preliminary data.</text>
</comment>
<protein>
    <recommendedName>
        <fullName evidence="4">DUF4951 domain-containing protein</fullName>
    </recommendedName>
</protein>
<evidence type="ECO:0008006" key="4">
    <source>
        <dbReference type="Google" id="ProtNLM"/>
    </source>
</evidence>
<gene>
    <name evidence="2" type="ORF">F994_02733</name>
</gene>
<feature type="chain" id="PRO_5004130260" description="DUF4951 domain-containing protein" evidence="1">
    <location>
        <begin position="20"/>
        <end position="131"/>
    </location>
</feature>
<dbReference type="RefSeq" id="WP_004649307.1">
    <property type="nucleotide sequence ID" value="NZ_KB849165.1"/>
</dbReference>
<sequence length="131" mass="14737">MKHFILVSVLACISMPIFAAEQVNQTNVKLDKNCSVNPNIERNPLPHTPNNMSLPEFGQGVIGWATGPEGAQQKLNTVTQTDITNYKKNGVNLKILQEWQAFYENETKRNSCNPTAPIRAKLMKKVITLWN</sequence>
<dbReference type="Pfam" id="PF16309">
    <property type="entry name" value="DUF4951"/>
    <property type="match status" value="1"/>
</dbReference>
<dbReference type="eggNOG" id="ENOG50329V6">
    <property type="taxonomic scope" value="Bacteria"/>
</dbReference>
<dbReference type="PATRIC" id="fig|1217715.3.peg.2672"/>
<accession>N8QA63</accession>
<proteinExistence type="predicted"/>
<dbReference type="Proteomes" id="UP000013086">
    <property type="component" value="Unassembled WGS sequence"/>
</dbReference>
<dbReference type="HOGENOM" id="CLU_158403_0_0_6"/>
<organism evidence="2 3">
    <name type="scientific">Acinetobacter bohemicus ANC 3994</name>
    <dbReference type="NCBI Taxonomy" id="1217715"/>
    <lineage>
        <taxon>Bacteria</taxon>
        <taxon>Pseudomonadati</taxon>
        <taxon>Pseudomonadota</taxon>
        <taxon>Gammaproteobacteria</taxon>
        <taxon>Moraxellales</taxon>
        <taxon>Moraxellaceae</taxon>
        <taxon>Acinetobacter</taxon>
    </lineage>
</organism>
<feature type="signal peptide" evidence="1">
    <location>
        <begin position="1"/>
        <end position="19"/>
    </location>
</feature>
<dbReference type="Gene3D" id="4.10.640.20">
    <property type="match status" value="1"/>
</dbReference>
<evidence type="ECO:0000313" key="3">
    <source>
        <dbReference type="Proteomes" id="UP000013086"/>
    </source>
</evidence>
<keyword evidence="1" id="KW-0732">Signal</keyword>